<dbReference type="Proteomes" id="UP000199028">
    <property type="component" value="Unassembled WGS sequence"/>
</dbReference>
<reference evidence="4" key="1">
    <citation type="submission" date="2016-10" db="EMBL/GenBank/DDBJ databases">
        <authorList>
            <person name="Varghese N."/>
            <person name="Submissions S."/>
        </authorList>
    </citation>
    <scope>NUCLEOTIDE SEQUENCE [LARGE SCALE GENOMIC DNA]</scope>
    <source>
        <strain evidence="4">CGMCC 4.578</strain>
    </source>
</reference>
<feature type="chain" id="PRO_5039715520" description="Copper(I)-binding protein" evidence="2">
    <location>
        <begin position="29"/>
        <end position="270"/>
    </location>
</feature>
<name>A0A1H9X541_9PSEU</name>
<evidence type="ECO:0008006" key="5">
    <source>
        <dbReference type="Google" id="ProtNLM"/>
    </source>
</evidence>
<keyword evidence="4" id="KW-1185">Reference proteome</keyword>
<sequence length="270" mass="26792">MNSGVSRRFIVTAALAAGLGLVAVGCSAGQVTQTDTQVAAVDGASGNAGPIAVRNAMLAFPADGNRYKDGEDAPLTFVIANTGSTPDKLLSIKTDASEAEAEIVGSKDLPAQYALRAEYDASKAPTKTSTPSSSAASSSSVVPTSGVPSSNAGTPSSNAGTPSSNSGTPSSGTPSSGASSTGTPSSGAPSSGASSTGRPSNSSAAPTAVDPDLEVLQIRCTLKKLNREVVAAQTIKITFLFEKAGSLTLEVPVAPSDHKRTSENHESGGH</sequence>
<keyword evidence="2" id="KW-0732">Signal</keyword>
<feature type="region of interest" description="Disordered" evidence="1">
    <location>
        <begin position="121"/>
        <end position="208"/>
    </location>
</feature>
<proteinExistence type="predicted"/>
<dbReference type="EMBL" id="FOFT01000013">
    <property type="protein sequence ID" value="SES41328.1"/>
    <property type="molecule type" value="Genomic_DNA"/>
</dbReference>
<evidence type="ECO:0000313" key="4">
    <source>
        <dbReference type="Proteomes" id="UP000199028"/>
    </source>
</evidence>
<organism evidence="3 4">
    <name type="scientific">Lentzea flaviverrucosa</name>
    <dbReference type="NCBI Taxonomy" id="200379"/>
    <lineage>
        <taxon>Bacteria</taxon>
        <taxon>Bacillati</taxon>
        <taxon>Actinomycetota</taxon>
        <taxon>Actinomycetes</taxon>
        <taxon>Pseudonocardiales</taxon>
        <taxon>Pseudonocardiaceae</taxon>
        <taxon>Lentzea</taxon>
    </lineage>
</organism>
<dbReference type="InterPro" id="IPR036182">
    <property type="entry name" value="PCuAC_sf"/>
</dbReference>
<feature type="signal peptide" evidence="2">
    <location>
        <begin position="1"/>
        <end position="28"/>
    </location>
</feature>
<feature type="compositionally biased region" description="Low complexity" evidence="1">
    <location>
        <begin position="122"/>
        <end position="150"/>
    </location>
</feature>
<gene>
    <name evidence="3" type="ORF">SAMN05216195_113244</name>
</gene>
<evidence type="ECO:0000313" key="3">
    <source>
        <dbReference type="EMBL" id="SES41328.1"/>
    </source>
</evidence>
<accession>A0A1H9X541</accession>
<evidence type="ECO:0000256" key="1">
    <source>
        <dbReference type="SAM" id="MobiDB-lite"/>
    </source>
</evidence>
<protein>
    <recommendedName>
        <fullName evidence="5">Copper(I)-binding protein</fullName>
    </recommendedName>
</protein>
<feature type="compositionally biased region" description="Low complexity" evidence="1">
    <location>
        <begin position="159"/>
        <end position="205"/>
    </location>
</feature>
<dbReference type="AlphaFoldDB" id="A0A1H9X541"/>
<dbReference type="Gene3D" id="2.60.40.1890">
    <property type="entry name" value="PCu(A)C copper chaperone"/>
    <property type="match status" value="1"/>
</dbReference>
<evidence type="ECO:0000256" key="2">
    <source>
        <dbReference type="SAM" id="SignalP"/>
    </source>
</evidence>
<dbReference type="PROSITE" id="PS51257">
    <property type="entry name" value="PROKAR_LIPOPROTEIN"/>
    <property type="match status" value="1"/>
</dbReference>